<proteinExistence type="predicted"/>
<evidence type="ECO:0000313" key="1">
    <source>
        <dbReference type="EMBL" id="MBF1352229.1"/>
    </source>
</evidence>
<dbReference type="InterPro" id="IPR000836">
    <property type="entry name" value="PRTase_dom"/>
</dbReference>
<name>A0A930EDV7_9FIRM</name>
<dbReference type="Proteomes" id="UP000722050">
    <property type="component" value="Unassembled WGS sequence"/>
</dbReference>
<gene>
    <name evidence="1" type="ORF">HXM71_03800</name>
</gene>
<dbReference type="AlphaFoldDB" id="A0A930EDV7"/>
<dbReference type="CDD" id="cd06223">
    <property type="entry name" value="PRTases_typeI"/>
    <property type="match status" value="1"/>
</dbReference>
<organism evidence="1 2">
    <name type="scientific">Mogibacterium diversum</name>
    <dbReference type="NCBI Taxonomy" id="114527"/>
    <lineage>
        <taxon>Bacteria</taxon>
        <taxon>Bacillati</taxon>
        <taxon>Bacillota</taxon>
        <taxon>Clostridia</taxon>
        <taxon>Peptostreptococcales</taxon>
        <taxon>Anaerovoracaceae</taxon>
        <taxon>Mogibacterium</taxon>
    </lineage>
</organism>
<reference evidence="1" key="1">
    <citation type="submission" date="2020-04" db="EMBL/GenBank/DDBJ databases">
        <title>Deep metagenomics examines the oral microbiome during advanced dental caries in children, revealing novel taxa and co-occurrences with host molecules.</title>
        <authorList>
            <person name="Baker J.L."/>
            <person name="Morton J.T."/>
            <person name="Dinis M."/>
            <person name="Alvarez R."/>
            <person name="Tran N.C."/>
            <person name="Knight R."/>
            <person name="Edlund A."/>
        </authorList>
    </citation>
    <scope>NUCLEOTIDE SEQUENCE</scope>
    <source>
        <strain evidence="1">JCVI_24_bin.8</strain>
    </source>
</reference>
<dbReference type="InterPro" id="IPR029057">
    <property type="entry name" value="PRTase-like"/>
</dbReference>
<evidence type="ECO:0008006" key="3">
    <source>
        <dbReference type="Google" id="ProtNLM"/>
    </source>
</evidence>
<comment type="caution">
    <text evidence="1">The sequence shown here is derived from an EMBL/GenBank/DDBJ whole genome shotgun (WGS) entry which is preliminary data.</text>
</comment>
<protein>
    <recommendedName>
        <fullName evidence="3">Phosphoribosyltransferase domain-containing protein</fullName>
    </recommendedName>
</protein>
<dbReference type="EMBL" id="JABZQH010000108">
    <property type="protein sequence ID" value="MBF1352229.1"/>
    <property type="molecule type" value="Genomic_DNA"/>
</dbReference>
<dbReference type="RefSeq" id="WP_273135065.1">
    <property type="nucleotide sequence ID" value="NZ_JABZQG010000007.1"/>
</dbReference>
<evidence type="ECO:0000313" key="2">
    <source>
        <dbReference type="Proteomes" id="UP000722050"/>
    </source>
</evidence>
<accession>A0A930EDV7</accession>
<dbReference type="SUPFAM" id="SSF53271">
    <property type="entry name" value="PRTase-like"/>
    <property type="match status" value="1"/>
</dbReference>
<sequence>MLDCIKVTLVIDDIYTTGATVDSIARLLKAVGVSRAYVITFSAGADMVKEAV</sequence>
<dbReference type="Gene3D" id="3.40.50.2020">
    <property type="match status" value="1"/>
</dbReference>